<organism evidence="2 3">
    <name type="scientific">Ataeniobius toweri</name>
    <dbReference type="NCBI Taxonomy" id="208326"/>
    <lineage>
        <taxon>Eukaryota</taxon>
        <taxon>Metazoa</taxon>
        <taxon>Chordata</taxon>
        <taxon>Craniata</taxon>
        <taxon>Vertebrata</taxon>
        <taxon>Euteleostomi</taxon>
        <taxon>Actinopterygii</taxon>
        <taxon>Neopterygii</taxon>
        <taxon>Teleostei</taxon>
        <taxon>Neoteleostei</taxon>
        <taxon>Acanthomorphata</taxon>
        <taxon>Ovalentaria</taxon>
        <taxon>Atherinomorphae</taxon>
        <taxon>Cyprinodontiformes</taxon>
        <taxon>Goodeidae</taxon>
        <taxon>Ataeniobius</taxon>
    </lineage>
</organism>
<proteinExistence type="predicted"/>
<keyword evidence="3" id="KW-1185">Reference proteome</keyword>
<evidence type="ECO:0000313" key="2">
    <source>
        <dbReference type="EMBL" id="MED6253134.1"/>
    </source>
</evidence>
<feature type="region of interest" description="Disordered" evidence="1">
    <location>
        <begin position="1"/>
        <end position="27"/>
    </location>
</feature>
<name>A0ABU7BUR3_9TELE</name>
<evidence type="ECO:0000256" key="1">
    <source>
        <dbReference type="SAM" id="MobiDB-lite"/>
    </source>
</evidence>
<evidence type="ECO:0000313" key="3">
    <source>
        <dbReference type="Proteomes" id="UP001345963"/>
    </source>
</evidence>
<dbReference type="Proteomes" id="UP001345963">
    <property type="component" value="Unassembled WGS sequence"/>
</dbReference>
<comment type="caution">
    <text evidence="2">The sequence shown here is derived from an EMBL/GenBank/DDBJ whole genome shotgun (WGS) entry which is preliminary data.</text>
</comment>
<dbReference type="EMBL" id="JAHUTI010064072">
    <property type="protein sequence ID" value="MED6253134.1"/>
    <property type="molecule type" value="Genomic_DNA"/>
</dbReference>
<reference evidence="2 3" key="1">
    <citation type="submission" date="2021-07" db="EMBL/GenBank/DDBJ databases">
        <authorList>
            <person name="Palmer J.M."/>
        </authorList>
    </citation>
    <scope>NUCLEOTIDE SEQUENCE [LARGE SCALE GENOMIC DNA]</scope>
    <source>
        <strain evidence="2 3">AT_MEX2019</strain>
        <tissue evidence="2">Muscle</tissue>
    </source>
</reference>
<accession>A0ABU7BUR3</accession>
<protein>
    <submittedName>
        <fullName evidence="2">Uncharacterized protein</fullName>
    </submittedName>
</protein>
<gene>
    <name evidence="2" type="ORF">ATANTOWER_022960</name>
</gene>
<feature type="compositionally biased region" description="Pro residues" evidence="1">
    <location>
        <begin position="1"/>
        <end position="11"/>
    </location>
</feature>
<sequence length="108" mass="11215">MIQATPAPPLGGKPADGTGVDATSGGFGKIKAESKQRNVSYDTLGCHGRLVKHTAAWCSSRASAPHTEAIVLNTTVGSIPNLVPLLHVLHPSLSAYFLLIKATSAKEI</sequence>